<evidence type="ECO:0000256" key="4">
    <source>
        <dbReference type="RuleBase" id="RU003718"/>
    </source>
</evidence>
<dbReference type="PANTHER" id="PTHR48047">
    <property type="entry name" value="GLYCOSYLTRANSFERASE"/>
    <property type="match status" value="1"/>
</dbReference>
<dbReference type="SMR" id="I1M7C3"/>
<dbReference type="InterPro" id="IPR058980">
    <property type="entry name" value="Glyco_transf_N"/>
</dbReference>
<dbReference type="EC" id="2.4.1.-" evidence="5"/>
<evidence type="ECO:0000313" key="9">
    <source>
        <dbReference type="Proteomes" id="UP000008827"/>
    </source>
</evidence>
<keyword evidence="3 4" id="KW-0808">Transferase</keyword>
<accession>I1M7C3</accession>
<evidence type="ECO:0000256" key="1">
    <source>
        <dbReference type="ARBA" id="ARBA00009995"/>
    </source>
</evidence>
<dbReference type="GeneID" id="100784452"/>
<dbReference type="Pfam" id="PF00201">
    <property type="entry name" value="UDPGT"/>
    <property type="match status" value="1"/>
</dbReference>
<dbReference type="GO" id="GO:0035251">
    <property type="term" value="F:UDP-glucosyltransferase activity"/>
    <property type="evidence" value="ECO:0000318"/>
    <property type="project" value="GO_Central"/>
</dbReference>
<dbReference type="EMBL" id="CM000847">
    <property type="protein sequence ID" value="KRH14709.1"/>
    <property type="molecule type" value="Genomic_DNA"/>
</dbReference>
<sequence length="492" mass="54910">MAETPKKKKKGHVVMVPFMAQGHIIPFLALARQIQQSTSFTITIANTPFNIQYLRSALSSSTSPNHQIRLAELPFNSTLHDLPPNIDNTEKLPLTQLMKLCHASLTLEPPLRSLISQITEEEGHPPLCTISDVFLGWVNNVAKSLCIRNLSFTTCGAYGTLAYVSIWFNLPHRKTDSDEFCVPGFPQNYKFHRTQLHKFLLAADGTDDWSRFIVPQIALSMKSDGWICNTVQEIEPLGLQLLRNYLQLPVWPVGPLLPPASLMDSKHRAGKESGIALDACMQWLDSKDESSVLYISFGSQNTITASQMMALAEGLEESGRSFIWIIRPPFGFDINGEFIAEWLPKGFEERMRDTKRGLLVHKWGPQLEILSHSSTGAFLSHCGWNSVLESLSYGVPMIGWPLAAEQTFNLKMLVEEMGVAVELTQTVETVISGKQVKKVIEIVMEQEGKGKAMKEKATEIAARMREAITEEGKEKGSSVRAMDDLVRTILSP</sequence>
<dbReference type="Pfam" id="PF26168">
    <property type="entry name" value="Glyco_transf_N"/>
    <property type="match status" value="1"/>
</dbReference>
<dbReference type="FunFam" id="3.40.50.2000:FF:000064">
    <property type="entry name" value="Glycosyltransferase"/>
    <property type="match status" value="1"/>
</dbReference>
<dbReference type="AlphaFoldDB" id="I1M7C3"/>
<dbReference type="Gramene" id="KRH14709">
    <property type="protein sequence ID" value="KRH14709"/>
    <property type="gene ID" value="GLYMA_14G043700"/>
</dbReference>
<dbReference type="PaxDb" id="3847-GLYMA14G04800.1"/>
<evidence type="ECO:0000313" key="8">
    <source>
        <dbReference type="EnsemblPlants" id="KRH14709"/>
    </source>
</evidence>
<reference evidence="7" key="3">
    <citation type="submission" date="2018-07" db="EMBL/GenBank/DDBJ databases">
        <title>WGS assembly of Glycine max.</title>
        <authorList>
            <person name="Schmutz J."/>
            <person name="Cannon S."/>
            <person name="Schlueter J."/>
            <person name="Ma J."/>
            <person name="Mitros T."/>
            <person name="Nelson W."/>
            <person name="Hyten D."/>
            <person name="Song Q."/>
            <person name="Thelen J."/>
            <person name="Cheng J."/>
            <person name="Xu D."/>
            <person name="Hellsten U."/>
            <person name="May G."/>
            <person name="Yu Y."/>
            <person name="Sakurai T."/>
            <person name="Umezawa T."/>
            <person name="Bhattacharyya M."/>
            <person name="Sandhu D."/>
            <person name="Valliyodan B."/>
            <person name="Lindquist E."/>
            <person name="Peto M."/>
            <person name="Grant D."/>
            <person name="Shu S."/>
            <person name="Goodstein D."/>
            <person name="Barry K."/>
            <person name="Futrell-Griggs M."/>
            <person name="Abernathy B."/>
            <person name="Du J."/>
            <person name="Tian Z."/>
            <person name="Zhu L."/>
            <person name="Gill N."/>
            <person name="Joshi T."/>
            <person name="Libault M."/>
            <person name="Sethuraman A."/>
            <person name="Zhang X."/>
            <person name="Shinozaki K."/>
            <person name="Nguyen H."/>
            <person name="Wing R."/>
            <person name="Cregan P."/>
            <person name="Specht J."/>
            <person name="Grimwood J."/>
            <person name="Rokhsar D."/>
            <person name="Stacey G."/>
            <person name="Shoemaker R."/>
            <person name="Jackson S."/>
        </authorList>
    </citation>
    <scope>NUCLEOTIDE SEQUENCE</scope>
    <source>
        <tissue evidence="7">Callus</tissue>
    </source>
</reference>
<gene>
    <name evidence="8" type="primary">LOC100784452</name>
    <name evidence="7" type="ORF">GLYMA_14G043700</name>
</gene>
<dbReference type="FunFam" id="3.40.50.2000:FF:000103">
    <property type="entry name" value="Glycosyltransferase"/>
    <property type="match status" value="1"/>
</dbReference>
<dbReference type="OMA" id="HIVADMF"/>
<dbReference type="Proteomes" id="UP000008827">
    <property type="component" value="Chromosome 14"/>
</dbReference>
<dbReference type="KEGG" id="gmx:100784452"/>
<dbReference type="RefSeq" id="XP_003545515.1">
    <property type="nucleotide sequence ID" value="XM_003545467.5"/>
</dbReference>
<organism evidence="8">
    <name type="scientific">Glycine max</name>
    <name type="common">Soybean</name>
    <name type="synonym">Glycine hispida</name>
    <dbReference type="NCBI Taxonomy" id="3847"/>
    <lineage>
        <taxon>Eukaryota</taxon>
        <taxon>Viridiplantae</taxon>
        <taxon>Streptophyta</taxon>
        <taxon>Embryophyta</taxon>
        <taxon>Tracheophyta</taxon>
        <taxon>Spermatophyta</taxon>
        <taxon>Magnoliopsida</taxon>
        <taxon>eudicotyledons</taxon>
        <taxon>Gunneridae</taxon>
        <taxon>Pentapetalae</taxon>
        <taxon>rosids</taxon>
        <taxon>fabids</taxon>
        <taxon>Fabales</taxon>
        <taxon>Fabaceae</taxon>
        <taxon>Papilionoideae</taxon>
        <taxon>50 kb inversion clade</taxon>
        <taxon>NPAAA clade</taxon>
        <taxon>indigoferoid/millettioid clade</taxon>
        <taxon>Phaseoleae</taxon>
        <taxon>Glycine</taxon>
        <taxon>Glycine subgen. Soja</taxon>
    </lineage>
</organism>
<reference evidence="7 8" key="1">
    <citation type="journal article" date="2010" name="Nature">
        <title>Genome sequence of the palaeopolyploid soybean.</title>
        <authorList>
            <person name="Schmutz J."/>
            <person name="Cannon S.B."/>
            <person name="Schlueter J."/>
            <person name="Ma J."/>
            <person name="Mitros T."/>
            <person name="Nelson W."/>
            <person name="Hyten D.L."/>
            <person name="Song Q."/>
            <person name="Thelen J.J."/>
            <person name="Cheng J."/>
            <person name="Xu D."/>
            <person name="Hellsten U."/>
            <person name="May G.D."/>
            <person name="Yu Y."/>
            <person name="Sakurai T."/>
            <person name="Umezawa T."/>
            <person name="Bhattacharyya M.K."/>
            <person name="Sandhu D."/>
            <person name="Valliyodan B."/>
            <person name="Lindquist E."/>
            <person name="Peto M."/>
            <person name="Grant D."/>
            <person name="Shu S."/>
            <person name="Goodstein D."/>
            <person name="Barry K."/>
            <person name="Futrell-Griggs M."/>
            <person name="Abernathy B."/>
            <person name="Du J."/>
            <person name="Tian Z."/>
            <person name="Zhu L."/>
            <person name="Gill N."/>
            <person name="Joshi T."/>
            <person name="Libault M."/>
            <person name="Sethuraman A."/>
            <person name="Zhang X.-C."/>
            <person name="Shinozaki K."/>
            <person name="Nguyen H.T."/>
            <person name="Wing R.A."/>
            <person name="Cregan P."/>
            <person name="Specht J."/>
            <person name="Grimwood J."/>
            <person name="Rokhsar D."/>
            <person name="Stacey G."/>
            <person name="Shoemaker R.C."/>
            <person name="Jackson S.A."/>
        </authorList>
    </citation>
    <scope>NUCLEOTIDE SEQUENCE [LARGE SCALE GENOMIC DNA]</scope>
    <source>
        <strain evidence="8">cv. Williams 82</strain>
        <tissue evidence="7">Callus</tissue>
    </source>
</reference>
<evidence type="ECO:0000256" key="3">
    <source>
        <dbReference type="ARBA" id="ARBA00022679"/>
    </source>
</evidence>
<dbReference type="OrthoDB" id="5835829at2759"/>
<dbReference type="eggNOG" id="KOG1192">
    <property type="taxonomic scope" value="Eukaryota"/>
</dbReference>
<dbReference type="SUPFAM" id="SSF53756">
    <property type="entry name" value="UDP-Glycosyltransferase/glycogen phosphorylase"/>
    <property type="match status" value="1"/>
</dbReference>
<keyword evidence="2 4" id="KW-0328">Glycosyltransferase</keyword>
<evidence type="ECO:0000259" key="6">
    <source>
        <dbReference type="Pfam" id="PF26168"/>
    </source>
</evidence>
<proteinExistence type="inferred from homology"/>
<dbReference type="PROSITE" id="PS00375">
    <property type="entry name" value="UDPGT"/>
    <property type="match status" value="1"/>
</dbReference>
<protein>
    <recommendedName>
        <fullName evidence="5">Glycosyltransferase</fullName>
        <ecNumber evidence="5">2.4.1.-</ecNumber>
    </recommendedName>
</protein>
<dbReference type="HOGENOM" id="CLU_001724_2_2_1"/>
<evidence type="ECO:0000256" key="2">
    <source>
        <dbReference type="ARBA" id="ARBA00022676"/>
    </source>
</evidence>
<evidence type="ECO:0000256" key="5">
    <source>
        <dbReference type="RuleBase" id="RU362057"/>
    </source>
</evidence>
<dbReference type="PANTHER" id="PTHR48047:SF107">
    <property type="entry name" value="UDP-GLYCOSYLTRANSFERASE 92A1-LIKE"/>
    <property type="match status" value="1"/>
</dbReference>
<dbReference type="EnsemblPlants" id="KRH14709">
    <property type="protein sequence ID" value="KRH14709"/>
    <property type="gene ID" value="GLYMA_14G043700"/>
</dbReference>
<comment type="similarity">
    <text evidence="1 4">Belongs to the UDP-glycosyltransferase family.</text>
</comment>
<dbReference type="CDD" id="cd03784">
    <property type="entry name" value="GT1_Gtf-like"/>
    <property type="match status" value="1"/>
</dbReference>
<feature type="domain" description="Glycosyltransferase N-terminal" evidence="6">
    <location>
        <begin position="13"/>
        <end position="258"/>
    </location>
</feature>
<dbReference type="Gene3D" id="3.40.50.2000">
    <property type="entry name" value="Glycogen Phosphorylase B"/>
    <property type="match status" value="2"/>
</dbReference>
<dbReference type="InterPro" id="IPR002213">
    <property type="entry name" value="UDP_glucos_trans"/>
</dbReference>
<evidence type="ECO:0000313" key="7">
    <source>
        <dbReference type="EMBL" id="KRH14709.1"/>
    </source>
</evidence>
<dbReference type="InterPro" id="IPR035595">
    <property type="entry name" value="UDP_glycos_trans_CS"/>
</dbReference>
<name>I1M7C3_SOYBN</name>
<reference evidence="8" key="2">
    <citation type="submission" date="2018-02" db="UniProtKB">
        <authorList>
            <consortium name="EnsemblPlants"/>
        </authorList>
    </citation>
    <scope>IDENTIFICATION</scope>
    <source>
        <strain evidence="8">Williams 82</strain>
    </source>
</reference>
<keyword evidence="9" id="KW-1185">Reference proteome</keyword>